<gene>
    <name evidence="3" type="ORF">FSB_LOCUS12416</name>
</gene>
<dbReference type="EMBL" id="OIVN01000716">
    <property type="protein sequence ID" value="SPC84534.1"/>
    <property type="molecule type" value="Genomic_DNA"/>
</dbReference>
<dbReference type="InterPro" id="IPR046796">
    <property type="entry name" value="Transposase_32_dom"/>
</dbReference>
<sequence>MAPKKSVSEDPRKKRLKSKAQRDEAPSLDNTFTSSDHAVRFHDDISRRTVVFGKIVDFPYFANHHIHIRELFEAQGWENFLSKRQIQYTTLVKHFYTHFEFIHSKITSYVKGKSISLPHSTLASILGVPRTGVQRYTTNSWVQFEGYNPLESIRQMCGNPTIEEPYRPKIAELTLESRLIHHIIAHNILPRSGSYEYTSYLDLFILWCILNKVKLDLAFYIDLSGEKETRDVSHKDVYGETTMRQMRYEFKDDTWVKKNAPVMEQVDEEAQMDEAEAEGNEEAMQEDQEPPSAPSSSSRVNEDNFQLVLGRLDSMATSIGNLTTSFDNFSSMVTKRFLTYDEHFATLETSMEEINERLINQGI</sequence>
<evidence type="ECO:0000313" key="3">
    <source>
        <dbReference type="EMBL" id="SPC84534.1"/>
    </source>
</evidence>
<feature type="domain" description="Putative plant transposon protein" evidence="2">
    <location>
        <begin position="75"/>
        <end position="221"/>
    </location>
</feature>
<accession>A0A2N9FCM3</accession>
<dbReference type="Pfam" id="PF20167">
    <property type="entry name" value="Transposase_32"/>
    <property type="match status" value="1"/>
</dbReference>
<feature type="region of interest" description="Disordered" evidence="1">
    <location>
        <begin position="1"/>
        <end position="31"/>
    </location>
</feature>
<evidence type="ECO:0000259" key="2">
    <source>
        <dbReference type="Pfam" id="PF20167"/>
    </source>
</evidence>
<feature type="compositionally biased region" description="Basic and acidic residues" evidence="1">
    <location>
        <begin position="1"/>
        <end position="12"/>
    </location>
</feature>
<protein>
    <recommendedName>
        <fullName evidence="2">Putative plant transposon protein domain-containing protein</fullName>
    </recommendedName>
</protein>
<feature type="compositionally biased region" description="Acidic residues" evidence="1">
    <location>
        <begin position="269"/>
        <end position="289"/>
    </location>
</feature>
<reference evidence="3" key="1">
    <citation type="submission" date="2018-02" db="EMBL/GenBank/DDBJ databases">
        <authorList>
            <person name="Cohen D.B."/>
            <person name="Kent A.D."/>
        </authorList>
    </citation>
    <scope>NUCLEOTIDE SEQUENCE</scope>
</reference>
<dbReference type="AlphaFoldDB" id="A0A2N9FCM3"/>
<evidence type="ECO:0000256" key="1">
    <source>
        <dbReference type="SAM" id="MobiDB-lite"/>
    </source>
</evidence>
<feature type="region of interest" description="Disordered" evidence="1">
    <location>
        <begin position="269"/>
        <end position="301"/>
    </location>
</feature>
<organism evidence="3">
    <name type="scientific">Fagus sylvatica</name>
    <name type="common">Beechnut</name>
    <dbReference type="NCBI Taxonomy" id="28930"/>
    <lineage>
        <taxon>Eukaryota</taxon>
        <taxon>Viridiplantae</taxon>
        <taxon>Streptophyta</taxon>
        <taxon>Embryophyta</taxon>
        <taxon>Tracheophyta</taxon>
        <taxon>Spermatophyta</taxon>
        <taxon>Magnoliopsida</taxon>
        <taxon>eudicotyledons</taxon>
        <taxon>Gunneridae</taxon>
        <taxon>Pentapetalae</taxon>
        <taxon>rosids</taxon>
        <taxon>fabids</taxon>
        <taxon>Fagales</taxon>
        <taxon>Fagaceae</taxon>
        <taxon>Fagus</taxon>
    </lineage>
</organism>
<name>A0A2N9FCM3_FAGSY</name>
<proteinExistence type="predicted"/>